<dbReference type="EMBL" id="AE017308">
    <property type="protein sequence ID" value="AAT27522.1"/>
    <property type="molecule type" value="Genomic_DNA"/>
</dbReference>
<keyword evidence="5" id="KW-0449">Lipoprotein</keyword>
<dbReference type="PANTHER" id="PTHR34296">
    <property type="entry name" value="TRANSCRIPTIONAL ACTIVATOR PROTEIN MED"/>
    <property type="match status" value="1"/>
</dbReference>
<keyword evidence="4" id="KW-0472">Membrane</keyword>
<evidence type="ECO:0000256" key="2">
    <source>
        <dbReference type="ARBA" id="ARBA00022475"/>
    </source>
</evidence>
<feature type="domain" description="ABC transporter substrate-binding protein PnrA-like" evidence="6">
    <location>
        <begin position="72"/>
        <end position="239"/>
    </location>
</feature>
<dbReference type="OrthoDB" id="9769871at2"/>
<dbReference type="PRINTS" id="PR01733">
    <property type="entry name" value="LIPPROTEIN48"/>
</dbReference>
<dbReference type="RefSeq" id="WP_011264556.1">
    <property type="nucleotide sequence ID" value="NC_006908.1"/>
</dbReference>
<keyword evidence="8" id="KW-1185">Reference proteome</keyword>
<protein>
    <submittedName>
        <fullName evidence="7">Unspecified sugar ABC transporter binding protein</fullName>
    </submittedName>
</protein>
<evidence type="ECO:0000313" key="8">
    <source>
        <dbReference type="Proteomes" id="UP000009072"/>
    </source>
</evidence>
<evidence type="ECO:0000256" key="3">
    <source>
        <dbReference type="ARBA" id="ARBA00022729"/>
    </source>
</evidence>
<dbReference type="KEGG" id="mmo:MMOB0360"/>
<dbReference type="InterPro" id="IPR008107">
    <property type="entry name" value="Mycoplasma_p48"/>
</dbReference>
<evidence type="ECO:0000256" key="4">
    <source>
        <dbReference type="ARBA" id="ARBA00023136"/>
    </source>
</evidence>
<dbReference type="GO" id="GO:0005886">
    <property type="term" value="C:plasma membrane"/>
    <property type="evidence" value="ECO:0007669"/>
    <property type="project" value="UniProtKB-SubCell"/>
</dbReference>
<proteinExistence type="predicted"/>
<gene>
    <name evidence="7" type="ordered locus">MMOB0360</name>
</gene>
<dbReference type="Proteomes" id="UP000009072">
    <property type="component" value="Chromosome"/>
</dbReference>
<dbReference type="eggNOG" id="COG1744">
    <property type="taxonomic scope" value="Bacteria"/>
</dbReference>
<dbReference type="Pfam" id="PF02608">
    <property type="entry name" value="Bmp"/>
    <property type="match status" value="1"/>
</dbReference>
<accession>Q6KIQ4</accession>
<evidence type="ECO:0000259" key="6">
    <source>
        <dbReference type="Pfam" id="PF02608"/>
    </source>
</evidence>
<sequence>MNKNTKKILIGSAIAATVAASVGIIFGATPRNTGLRVTDNQVFRDLVASREAEFATQRVANNSLFNSKTLLITAGGVVNDLSFNQSINEALLEIGRQTGKPGNFSFAETTAGTPDQLQRQYDQALFFNHKFWVLTGFQQDGAFQNWLQIGNNRAEFIRKQVIIVAIDWTTNLELVPPGQFISINYRTQESSWIVGNAVAKFISDNHNNNRTFNTFGGGAFPEVTNFNAGFLQGILDFNNSTFLEPGETSITDNKKLSFTPGDIININTGFAVTPEAATAIQSIVGSGTQVVFPVAGSLTTLTVNSISQENSGQFVIGVDSDQAKAFSPDLAKLFFSSVEKNVAGTTYAALASLYLGTVSTDPFFNITGSSSRFIPVTEKNNSSSLPLANADITKGFVESTEPVDFVGFSKSALGGKITQSLVQANVGRSFAEVADEYLAASLALFNKNKAKIIATIPVQIPNFSGGPSTPEQIPNPLNELIKKINFRRVAN</sequence>
<organism evidence="7 8">
    <name type="scientific">Mycoplasma mobile (strain ATCC 43663 / 163K / NCTC 11711)</name>
    <name type="common">Mesomycoplasma mobile</name>
    <dbReference type="NCBI Taxonomy" id="267748"/>
    <lineage>
        <taxon>Bacteria</taxon>
        <taxon>Bacillati</taxon>
        <taxon>Mycoplasmatota</taxon>
        <taxon>Mycoplasmoidales</taxon>
        <taxon>Metamycoplasmataceae</taxon>
        <taxon>Mesomycoplasma</taxon>
    </lineage>
</organism>
<dbReference type="PANTHER" id="PTHR34296:SF2">
    <property type="entry name" value="ABC TRANSPORTER GUANOSINE-BINDING PROTEIN NUPN"/>
    <property type="match status" value="1"/>
</dbReference>
<evidence type="ECO:0000256" key="5">
    <source>
        <dbReference type="ARBA" id="ARBA00023288"/>
    </source>
</evidence>
<evidence type="ECO:0000256" key="1">
    <source>
        <dbReference type="ARBA" id="ARBA00004236"/>
    </source>
</evidence>
<comment type="subcellular location">
    <subcellularLocation>
        <location evidence="1">Cell membrane</location>
    </subcellularLocation>
</comment>
<dbReference type="STRING" id="267748.MMOB0360"/>
<keyword evidence="2" id="KW-1003">Cell membrane</keyword>
<dbReference type="InterPro" id="IPR003760">
    <property type="entry name" value="PnrA-like"/>
</dbReference>
<dbReference type="AlphaFoldDB" id="Q6KIQ4"/>
<name>Q6KIQ4_MYCM1</name>
<dbReference type="HOGENOM" id="CLU_027135_0_0_14"/>
<dbReference type="InterPro" id="IPR050957">
    <property type="entry name" value="BMP_lipoprotein"/>
</dbReference>
<dbReference type="Gene3D" id="3.40.50.2300">
    <property type="match status" value="2"/>
</dbReference>
<evidence type="ECO:0000313" key="7">
    <source>
        <dbReference type="EMBL" id="AAT27522.1"/>
    </source>
</evidence>
<reference evidence="7 8" key="1">
    <citation type="journal article" date="2004" name="Genome Res.">
        <title>The complete genome and proteome of Mycoplasma mobile.</title>
        <authorList>
            <person name="Jaffe J.D."/>
            <person name="Stange-Thomann N."/>
            <person name="Smith C."/>
            <person name="DeCaprio D."/>
            <person name="Fisher S."/>
            <person name="Butler J."/>
            <person name="Calvo S."/>
            <person name="Elkins T."/>
            <person name="FitzGerald M.G."/>
            <person name="Hafez N."/>
            <person name="Kodira C.D."/>
            <person name="Major J."/>
            <person name="Wang S."/>
            <person name="Wilkinson J."/>
            <person name="Nicol R."/>
            <person name="Nusbaum C."/>
            <person name="Birren B."/>
            <person name="Berg H.C."/>
            <person name="Church G.M."/>
        </authorList>
    </citation>
    <scope>NUCLEOTIDE SEQUENCE [LARGE SCALE GENOMIC DNA]</scope>
    <source>
        <strain evidence="8">ATCC 43663 / 163K / NCTC 11711</strain>
    </source>
</reference>
<keyword evidence="3" id="KW-0732">Signal</keyword>